<feature type="compositionally biased region" description="Polar residues" evidence="1">
    <location>
        <begin position="133"/>
        <end position="145"/>
    </location>
</feature>
<evidence type="ECO:0000256" key="1">
    <source>
        <dbReference type="SAM" id="MobiDB-lite"/>
    </source>
</evidence>
<dbReference type="PANTHER" id="PTHR39741:SF2">
    <property type="entry name" value="F-BOX DOMAIN-CONTAINING PROTEIN"/>
    <property type="match status" value="1"/>
</dbReference>
<name>A0A834YGL3_TETSI</name>
<dbReference type="Gene3D" id="1.20.1280.50">
    <property type="match status" value="1"/>
</dbReference>
<dbReference type="Pfam" id="PF12937">
    <property type="entry name" value="F-box-like"/>
    <property type="match status" value="1"/>
</dbReference>
<dbReference type="InterPro" id="IPR001810">
    <property type="entry name" value="F-box_dom"/>
</dbReference>
<dbReference type="PANTHER" id="PTHR39741">
    <property type="entry name" value="F-BOX DOMAIN CONTAINING PROTEIN, EXPRESSED"/>
    <property type="match status" value="1"/>
</dbReference>
<proteinExistence type="predicted"/>
<dbReference type="AlphaFoldDB" id="A0A834YGL3"/>
<organism evidence="3 4">
    <name type="scientific">Tetracentron sinense</name>
    <name type="common">Spur-leaf</name>
    <dbReference type="NCBI Taxonomy" id="13715"/>
    <lineage>
        <taxon>Eukaryota</taxon>
        <taxon>Viridiplantae</taxon>
        <taxon>Streptophyta</taxon>
        <taxon>Embryophyta</taxon>
        <taxon>Tracheophyta</taxon>
        <taxon>Spermatophyta</taxon>
        <taxon>Magnoliopsida</taxon>
        <taxon>Trochodendrales</taxon>
        <taxon>Trochodendraceae</taxon>
        <taxon>Tetracentron</taxon>
    </lineage>
</organism>
<dbReference type="OrthoDB" id="63379at2759"/>
<feature type="region of interest" description="Disordered" evidence="1">
    <location>
        <begin position="133"/>
        <end position="167"/>
    </location>
</feature>
<reference evidence="3 4" key="1">
    <citation type="submission" date="2020-04" db="EMBL/GenBank/DDBJ databases">
        <title>Plant Genome Project.</title>
        <authorList>
            <person name="Zhang R.-G."/>
        </authorList>
    </citation>
    <scope>NUCLEOTIDE SEQUENCE [LARGE SCALE GENOMIC DNA]</scope>
    <source>
        <strain evidence="3">YNK0</strain>
        <tissue evidence="3">Leaf</tissue>
    </source>
</reference>
<dbReference type="InterPro" id="IPR055336">
    <property type="entry name" value="At4g00755-like"/>
</dbReference>
<gene>
    <name evidence="3" type="ORF">HHK36_028862</name>
</gene>
<comment type="caution">
    <text evidence="3">The sequence shown here is derived from an EMBL/GenBank/DDBJ whole genome shotgun (WGS) entry which is preliminary data.</text>
</comment>
<evidence type="ECO:0000313" key="3">
    <source>
        <dbReference type="EMBL" id="KAF8379427.1"/>
    </source>
</evidence>
<dbReference type="InterPro" id="IPR036047">
    <property type="entry name" value="F-box-like_dom_sf"/>
</dbReference>
<keyword evidence="4" id="KW-1185">Reference proteome</keyword>
<feature type="domain" description="F-box" evidence="2">
    <location>
        <begin position="14"/>
        <end position="45"/>
    </location>
</feature>
<dbReference type="SUPFAM" id="SSF81383">
    <property type="entry name" value="F-box domain"/>
    <property type="match status" value="1"/>
</dbReference>
<dbReference type="EMBL" id="JABCRI010000022">
    <property type="protein sequence ID" value="KAF8379427.1"/>
    <property type="molecule type" value="Genomic_DNA"/>
</dbReference>
<evidence type="ECO:0000313" key="4">
    <source>
        <dbReference type="Proteomes" id="UP000655225"/>
    </source>
</evidence>
<protein>
    <recommendedName>
        <fullName evidence="2">F-box domain-containing protein</fullName>
    </recommendedName>
</protein>
<dbReference type="Proteomes" id="UP000655225">
    <property type="component" value="Unassembled WGS sequence"/>
</dbReference>
<sequence>MENCSDFLHWLGTDVSIKILMYLEDSSDLVRVSSVSRSWHQFVLRKDFDTSLYAVIGNGLCKLLCLRRFPEVSSVARVIEINNKIEPMGVGSNNSMEWESLKRDHRVYAFFAQGLMSFMIKDCSLNAISASSTDNYPEESIQNTLVPGDRDEERPSYWSSEGKSDPSVPETLTYKLITNLWVITEISVQPFQAYFQVGVPIYSAKAVRFRMGHLRSPMEIGSDFLDGFAADRISVDDKFTWTYTSPEFPMAQEKSLQKFKLPEPVLCFGGFLQIELLGRVQRQEMDGLFYICVAHVQVMGRPLVPSFDVEMIDLSGKCMLKYYPEAEFSTSEGEPSAPSSLRTLTARFMQRGVMSWEQMILNLFPGNAAGDNESDEELFASS</sequence>
<evidence type="ECO:0000259" key="2">
    <source>
        <dbReference type="Pfam" id="PF12937"/>
    </source>
</evidence>
<accession>A0A834YGL3</accession>
<dbReference type="OMA" id="GDNQFIW"/>